<dbReference type="EMBL" id="CAADRP010000924">
    <property type="protein sequence ID" value="VFU33678.1"/>
    <property type="molecule type" value="Genomic_DNA"/>
</dbReference>
<accession>A0A6N2KZ52</accession>
<gene>
    <name evidence="1" type="ORF">SVIM_LOCUS156193</name>
</gene>
<protein>
    <submittedName>
        <fullName evidence="1">Uncharacterized protein</fullName>
    </submittedName>
</protein>
<proteinExistence type="predicted"/>
<reference evidence="1" key="1">
    <citation type="submission" date="2019-03" db="EMBL/GenBank/DDBJ databases">
        <authorList>
            <person name="Mank J."/>
            <person name="Almeida P."/>
        </authorList>
    </citation>
    <scope>NUCLEOTIDE SEQUENCE</scope>
    <source>
        <strain evidence="1">78183</strain>
    </source>
</reference>
<organism evidence="1">
    <name type="scientific">Salix viminalis</name>
    <name type="common">Common osier</name>
    <name type="synonym">Basket willow</name>
    <dbReference type="NCBI Taxonomy" id="40686"/>
    <lineage>
        <taxon>Eukaryota</taxon>
        <taxon>Viridiplantae</taxon>
        <taxon>Streptophyta</taxon>
        <taxon>Embryophyta</taxon>
        <taxon>Tracheophyta</taxon>
        <taxon>Spermatophyta</taxon>
        <taxon>Magnoliopsida</taxon>
        <taxon>eudicotyledons</taxon>
        <taxon>Gunneridae</taxon>
        <taxon>Pentapetalae</taxon>
        <taxon>rosids</taxon>
        <taxon>fabids</taxon>
        <taxon>Malpighiales</taxon>
        <taxon>Salicaceae</taxon>
        <taxon>Saliceae</taxon>
        <taxon>Salix</taxon>
    </lineage>
</organism>
<sequence length="100" mass="10973">MPMHVASHLDMPIQATNHVNNVFLSNLGLSHHQDLSSTPTTDFIDVIEPMSASNLNTISLCLPSTIFNQPSPNEFNSITNPPIEEVNALVEATRHQVCPQ</sequence>
<dbReference type="AlphaFoldDB" id="A0A6N2KZ52"/>
<evidence type="ECO:0000313" key="1">
    <source>
        <dbReference type="EMBL" id="VFU33678.1"/>
    </source>
</evidence>
<name>A0A6N2KZ52_SALVM</name>